<accession>A0A4Y9AK53</accession>
<dbReference type="InterPro" id="IPR025004">
    <property type="entry name" value="SenN/SenS"/>
</dbReference>
<name>A0A4Y9AK53_9BACI</name>
<dbReference type="Proteomes" id="UP000298484">
    <property type="component" value="Unassembled WGS sequence"/>
</dbReference>
<evidence type="ECO:0000313" key="2">
    <source>
        <dbReference type="Proteomes" id="UP000298484"/>
    </source>
</evidence>
<dbReference type="EMBL" id="SRHY01000001">
    <property type="protein sequence ID" value="TFJ94794.1"/>
    <property type="molecule type" value="Genomic_DNA"/>
</dbReference>
<sequence>MTISLKKKFTFDELVQENRRQILQDDSFLERFEQNMERKMHQSLDKERAE</sequence>
<dbReference type="AlphaFoldDB" id="A0A4Y9AK53"/>
<gene>
    <name evidence="1" type="ORF">E4U82_02235</name>
</gene>
<dbReference type="OrthoDB" id="2691917at2"/>
<evidence type="ECO:0000313" key="1">
    <source>
        <dbReference type="EMBL" id="TFJ94794.1"/>
    </source>
</evidence>
<comment type="caution">
    <text evidence="1">The sequence shown here is derived from an EMBL/GenBank/DDBJ whole genome shotgun (WGS) entry which is preliminary data.</text>
</comment>
<organism evidence="1 2">
    <name type="scientific">Lentibacillus salicampi</name>
    <dbReference type="NCBI Taxonomy" id="175306"/>
    <lineage>
        <taxon>Bacteria</taxon>
        <taxon>Bacillati</taxon>
        <taxon>Bacillota</taxon>
        <taxon>Bacilli</taxon>
        <taxon>Bacillales</taxon>
        <taxon>Bacillaceae</taxon>
        <taxon>Lentibacillus</taxon>
    </lineage>
</organism>
<dbReference type="Pfam" id="PF13040">
    <property type="entry name" value="Fur_reg_FbpB"/>
    <property type="match status" value="1"/>
</dbReference>
<reference evidence="1 2" key="1">
    <citation type="submission" date="2019-03" db="EMBL/GenBank/DDBJ databases">
        <title>Genome sequence of Lentibacillus salicampi ATCC BAA-719.</title>
        <authorList>
            <person name="Maclea K.S."/>
            <person name="Simoes Junior M."/>
        </authorList>
    </citation>
    <scope>NUCLEOTIDE SEQUENCE [LARGE SCALE GENOMIC DNA]</scope>
    <source>
        <strain evidence="1 2">ATCC BAA-719</strain>
    </source>
</reference>
<protein>
    <submittedName>
        <fullName evidence="1">FbpB family small basic protein</fullName>
    </submittedName>
</protein>
<keyword evidence="2" id="KW-1185">Reference proteome</keyword>
<proteinExistence type="predicted"/>